<gene>
    <name evidence="1" type="ORF">AVDCRST_MAG86-155</name>
</gene>
<sequence>GRFRKSERHAMTLIVTVCRSSLLTPLQDVTFCHSMTRHIA</sequence>
<dbReference type="AlphaFoldDB" id="A0A6J4ULW8"/>
<feature type="non-terminal residue" evidence="1">
    <location>
        <position position="1"/>
    </location>
</feature>
<organism evidence="1">
    <name type="scientific">uncultured Truepera sp</name>
    <dbReference type="NCBI Taxonomy" id="543023"/>
    <lineage>
        <taxon>Bacteria</taxon>
        <taxon>Thermotogati</taxon>
        <taxon>Deinococcota</taxon>
        <taxon>Deinococci</taxon>
        <taxon>Trueperales</taxon>
        <taxon>Trueperaceae</taxon>
        <taxon>Truepera</taxon>
        <taxon>environmental samples</taxon>
    </lineage>
</organism>
<protein>
    <submittedName>
        <fullName evidence="1">Uncharacterized protein</fullName>
    </submittedName>
</protein>
<accession>A0A6J4ULW8</accession>
<dbReference type="EMBL" id="CADCWP010000002">
    <property type="protein sequence ID" value="CAA9552722.1"/>
    <property type="molecule type" value="Genomic_DNA"/>
</dbReference>
<evidence type="ECO:0000313" key="1">
    <source>
        <dbReference type="EMBL" id="CAA9552722.1"/>
    </source>
</evidence>
<reference evidence="1" key="1">
    <citation type="submission" date="2020-02" db="EMBL/GenBank/DDBJ databases">
        <authorList>
            <person name="Meier V. D."/>
        </authorList>
    </citation>
    <scope>NUCLEOTIDE SEQUENCE</scope>
    <source>
        <strain evidence="1">AVDCRST_MAG86</strain>
    </source>
</reference>
<name>A0A6J4ULW8_9DEIN</name>
<proteinExistence type="predicted"/>